<sequence length="35" mass="4040">MNPLAKFGNIIIFYGCFIHFVLDMAPQEKAQRVQV</sequence>
<protein>
    <submittedName>
        <fullName evidence="3">Uncharacterized protein</fullName>
    </submittedName>
</protein>
<name>A0A914EM00_9BILA</name>
<organism evidence="2 3">
    <name type="scientific">Acrobeloides nanus</name>
    <dbReference type="NCBI Taxonomy" id="290746"/>
    <lineage>
        <taxon>Eukaryota</taxon>
        <taxon>Metazoa</taxon>
        <taxon>Ecdysozoa</taxon>
        <taxon>Nematoda</taxon>
        <taxon>Chromadorea</taxon>
        <taxon>Rhabditida</taxon>
        <taxon>Tylenchina</taxon>
        <taxon>Cephalobomorpha</taxon>
        <taxon>Cephaloboidea</taxon>
        <taxon>Cephalobidae</taxon>
        <taxon>Acrobeloides</taxon>
    </lineage>
</organism>
<keyword evidence="2" id="KW-1185">Reference proteome</keyword>
<dbReference type="Proteomes" id="UP000887540">
    <property type="component" value="Unplaced"/>
</dbReference>
<keyword evidence="1" id="KW-0472">Membrane</keyword>
<evidence type="ECO:0000313" key="2">
    <source>
        <dbReference type="Proteomes" id="UP000887540"/>
    </source>
</evidence>
<dbReference type="WBParaSite" id="ACRNAN_scaffold9447.g30765.t1">
    <property type="protein sequence ID" value="ACRNAN_scaffold9447.g30765.t1"/>
    <property type="gene ID" value="ACRNAN_scaffold9447.g30765"/>
</dbReference>
<keyword evidence="1" id="KW-0812">Transmembrane</keyword>
<evidence type="ECO:0000313" key="3">
    <source>
        <dbReference type="WBParaSite" id="ACRNAN_scaffold9447.g30765.t1"/>
    </source>
</evidence>
<proteinExistence type="predicted"/>
<accession>A0A914EM00</accession>
<reference evidence="3" key="1">
    <citation type="submission" date="2022-11" db="UniProtKB">
        <authorList>
            <consortium name="WormBaseParasite"/>
        </authorList>
    </citation>
    <scope>IDENTIFICATION</scope>
</reference>
<feature type="transmembrane region" description="Helical" evidence="1">
    <location>
        <begin position="6"/>
        <end position="22"/>
    </location>
</feature>
<dbReference type="AlphaFoldDB" id="A0A914EM00"/>
<evidence type="ECO:0000256" key="1">
    <source>
        <dbReference type="SAM" id="Phobius"/>
    </source>
</evidence>
<keyword evidence="1" id="KW-1133">Transmembrane helix</keyword>